<feature type="transmembrane region" description="Helical" evidence="8">
    <location>
        <begin position="7"/>
        <end position="26"/>
    </location>
</feature>
<dbReference type="GO" id="GO:0016758">
    <property type="term" value="F:hexosyltransferase activity"/>
    <property type="evidence" value="ECO:0007669"/>
    <property type="project" value="InterPro"/>
</dbReference>
<feature type="transmembrane region" description="Helical" evidence="8">
    <location>
        <begin position="170"/>
        <end position="195"/>
    </location>
</feature>
<proteinExistence type="inferred from homology"/>
<comment type="subcellular location">
    <subcellularLocation>
        <location evidence="1">Cell membrane</location>
        <topology evidence="1">Multi-pass membrane protein</topology>
    </subcellularLocation>
</comment>
<feature type="transmembrane region" description="Helical" evidence="8">
    <location>
        <begin position="69"/>
        <end position="89"/>
    </location>
</feature>
<protein>
    <recommendedName>
        <fullName evidence="11">DUF2029 domain-containing protein</fullName>
    </recommendedName>
</protein>
<keyword evidence="2" id="KW-1003">Cell membrane</keyword>
<dbReference type="GO" id="GO:0005886">
    <property type="term" value="C:plasma membrane"/>
    <property type="evidence" value="ECO:0007669"/>
    <property type="project" value="UniProtKB-SubCell"/>
</dbReference>
<name>A0A0A1VSP4_MICAE</name>
<keyword evidence="4 8" id="KW-0812">Transmembrane</keyword>
<evidence type="ECO:0000256" key="2">
    <source>
        <dbReference type="ARBA" id="ARBA00022475"/>
    </source>
</evidence>
<accession>A0A0A1VSP4</accession>
<evidence type="ECO:0000313" key="9">
    <source>
        <dbReference type="EMBL" id="GAL92639.1"/>
    </source>
</evidence>
<keyword evidence="3" id="KW-0808">Transferase</keyword>
<evidence type="ECO:0000256" key="1">
    <source>
        <dbReference type="ARBA" id="ARBA00004651"/>
    </source>
</evidence>
<keyword evidence="6 8" id="KW-0472">Membrane</keyword>
<comment type="caution">
    <text evidence="9">The sequence shown here is derived from an EMBL/GenBank/DDBJ whole genome shotgun (WGS) entry which is preliminary data.</text>
</comment>
<reference evidence="10" key="1">
    <citation type="journal article" date="2015" name="Genome">
        <title>Whole Genome Sequence of the Non-Microcystin-Producing Microcystis aeruginosa Strain NIES-44.</title>
        <authorList>
            <person name="Okano K."/>
            <person name="Miyata N."/>
            <person name="Ozaki Y."/>
        </authorList>
    </citation>
    <scope>NUCLEOTIDE SEQUENCE [LARGE SCALE GENOMIC DNA]</scope>
    <source>
        <strain evidence="10">NIES-44</strain>
    </source>
</reference>
<feature type="transmembrane region" description="Helical" evidence="8">
    <location>
        <begin position="248"/>
        <end position="267"/>
    </location>
</feature>
<feature type="transmembrane region" description="Helical" evidence="8">
    <location>
        <begin position="148"/>
        <end position="164"/>
    </location>
</feature>
<feature type="transmembrane region" description="Helical" evidence="8">
    <location>
        <begin position="386"/>
        <end position="407"/>
    </location>
</feature>
<dbReference type="RefSeq" id="WP_045358456.1">
    <property type="nucleotide sequence ID" value="NZ_BBPA01000023.1"/>
</dbReference>
<feature type="transmembrane region" description="Helical" evidence="8">
    <location>
        <begin position="94"/>
        <end position="112"/>
    </location>
</feature>
<feature type="transmembrane region" description="Helical" evidence="8">
    <location>
        <begin position="288"/>
        <end position="312"/>
    </location>
</feature>
<dbReference type="Pfam" id="PF09594">
    <property type="entry name" value="GT87"/>
    <property type="match status" value="1"/>
</dbReference>
<dbReference type="EMBL" id="BBPA01000023">
    <property type="protein sequence ID" value="GAL92639.1"/>
    <property type="molecule type" value="Genomic_DNA"/>
</dbReference>
<gene>
    <name evidence="9" type="ORF">N44_01197</name>
</gene>
<evidence type="ECO:0008006" key="11">
    <source>
        <dbReference type="Google" id="ProtNLM"/>
    </source>
</evidence>
<dbReference type="AlphaFoldDB" id="A0A0A1VSP4"/>
<evidence type="ECO:0000256" key="4">
    <source>
        <dbReference type="ARBA" id="ARBA00022692"/>
    </source>
</evidence>
<dbReference type="InterPro" id="IPR018584">
    <property type="entry name" value="GT87"/>
</dbReference>
<evidence type="ECO:0000256" key="7">
    <source>
        <dbReference type="ARBA" id="ARBA00024033"/>
    </source>
</evidence>
<dbReference type="Proteomes" id="UP000030321">
    <property type="component" value="Unassembled WGS sequence"/>
</dbReference>
<organism evidence="9 10">
    <name type="scientific">Microcystis aeruginosa NIES-44</name>
    <dbReference type="NCBI Taxonomy" id="449439"/>
    <lineage>
        <taxon>Bacteria</taxon>
        <taxon>Bacillati</taxon>
        <taxon>Cyanobacteriota</taxon>
        <taxon>Cyanophyceae</taxon>
        <taxon>Oscillatoriophycideae</taxon>
        <taxon>Chroococcales</taxon>
        <taxon>Microcystaceae</taxon>
        <taxon>Microcystis</taxon>
    </lineage>
</organism>
<feature type="transmembrane region" description="Helical" evidence="8">
    <location>
        <begin position="202"/>
        <end position="224"/>
    </location>
</feature>
<evidence type="ECO:0000256" key="6">
    <source>
        <dbReference type="ARBA" id="ARBA00023136"/>
    </source>
</evidence>
<evidence type="ECO:0000313" key="10">
    <source>
        <dbReference type="Proteomes" id="UP000030321"/>
    </source>
</evidence>
<comment type="similarity">
    <text evidence="7">Belongs to the glycosyltransferase 87 family.</text>
</comment>
<keyword evidence="5 8" id="KW-1133">Transmembrane helix</keyword>
<sequence>MERHTKIRFISTIIVIGFAIAVFYHYTMGAYLGNQHPLNTFLFTPNDKFNDFWNMVKFIKELNPYRSDVYIFGVYYPLGELFFFPFTIFKSRDLALLVFLSIFLVCWLFFIINNFSQTNRLDNFRDIFVISLMSYPFLFTIDRANAELYTFLFLCGFAYFYNSLNHYKSLFALICLSLAIAMKPFPAIFLVLLASEKKWKNILYVIIFAALITIFSLLCFQGSILENIQGLRRNQAMFVQDYVIGSGGWPYGVSLFGLIKVITRFVLKITKDIGIIPPSDLGQTFFDWVSLLLRPYSVLSLIIVGLVSLYILTKEKLFWKKLALLVFVMNVIPPTSGDYRLLNLFIPLAFFINEPKSSKFDLAYLILFGLLLIPKNYFIIPAMTDIGLSIGVIINPLLMLIFGFLIIKEGLSKTTRDIPKQSLDRSVRE</sequence>
<evidence type="ECO:0000256" key="8">
    <source>
        <dbReference type="SAM" id="Phobius"/>
    </source>
</evidence>
<evidence type="ECO:0000256" key="3">
    <source>
        <dbReference type="ARBA" id="ARBA00022679"/>
    </source>
</evidence>
<feature type="transmembrane region" description="Helical" evidence="8">
    <location>
        <begin position="362"/>
        <end position="380"/>
    </location>
</feature>
<evidence type="ECO:0000256" key="5">
    <source>
        <dbReference type="ARBA" id="ARBA00022989"/>
    </source>
</evidence>